<evidence type="ECO:0000256" key="1">
    <source>
        <dbReference type="SAM" id="Phobius"/>
    </source>
</evidence>
<sequence length="153" mass="16938">AFFLLSANVAIFTLLWYPVYSQASKFIIASALLLPNLGFLTSYIVAKIFGQSHQRALTIGVETGCQNIPCVLSIILFSFTDKQVIADLIVFPALFGLISIALMLLGMVSYKLWKRCCSRQEKYSEDNIENGALLLKQKNIPVVKSKTKPSGDD</sequence>
<evidence type="ECO:0000313" key="2">
    <source>
        <dbReference type="EMBL" id="CAL4125419.1"/>
    </source>
</evidence>
<dbReference type="PANTHER" id="PTHR10361:SF28">
    <property type="entry name" value="P3 PROTEIN-RELATED"/>
    <property type="match status" value="1"/>
</dbReference>
<organism evidence="2 3">
    <name type="scientific">Meganyctiphanes norvegica</name>
    <name type="common">Northern krill</name>
    <name type="synonym">Thysanopoda norvegica</name>
    <dbReference type="NCBI Taxonomy" id="48144"/>
    <lineage>
        <taxon>Eukaryota</taxon>
        <taxon>Metazoa</taxon>
        <taxon>Ecdysozoa</taxon>
        <taxon>Arthropoda</taxon>
        <taxon>Crustacea</taxon>
        <taxon>Multicrustacea</taxon>
        <taxon>Malacostraca</taxon>
        <taxon>Eumalacostraca</taxon>
        <taxon>Eucarida</taxon>
        <taxon>Euphausiacea</taxon>
        <taxon>Euphausiidae</taxon>
        <taxon>Meganyctiphanes</taxon>
    </lineage>
</organism>
<dbReference type="PANTHER" id="PTHR10361">
    <property type="entry name" value="SODIUM-BILE ACID COTRANSPORTER"/>
    <property type="match status" value="1"/>
</dbReference>
<keyword evidence="3" id="KW-1185">Reference proteome</keyword>
<comment type="caution">
    <text evidence="2">The sequence shown here is derived from an EMBL/GenBank/DDBJ whole genome shotgun (WGS) entry which is preliminary data.</text>
</comment>
<dbReference type="GO" id="GO:0008508">
    <property type="term" value="F:bile acid:sodium symporter activity"/>
    <property type="evidence" value="ECO:0007669"/>
    <property type="project" value="TreeGrafter"/>
</dbReference>
<keyword evidence="1" id="KW-1133">Transmembrane helix</keyword>
<dbReference type="InterPro" id="IPR004710">
    <property type="entry name" value="Bilac:Na_transpt"/>
</dbReference>
<keyword evidence="1" id="KW-0812">Transmembrane</keyword>
<evidence type="ECO:0008006" key="4">
    <source>
        <dbReference type="Google" id="ProtNLM"/>
    </source>
</evidence>
<feature type="transmembrane region" description="Helical" evidence="1">
    <location>
        <begin position="57"/>
        <end position="77"/>
    </location>
</feature>
<dbReference type="Gene3D" id="1.20.1530.20">
    <property type="match status" value="1"/>
</dbReference>
<protein>
    <recommendedName>
        <fullName evidence="4">PIN-like protein</fullName>
    </recommendedName>
</protein>
<feature type="transmembrane region" description="Helical" evidence="1">
    <location>
        <begin position="89"/>
        <end position="113"/>
    </location>
</feature>
<proteinExistence type="predicted"/>
<feature type="non-terminal residue" evidence="2">
    <location>
        <position position="1"/>
    </location>
</feature>
<feature type="transmembrane region" description="Helical" evidence="1">
    <location>
        <begin position="26"/>
        <end position="45"/>
    </location>
</feature>
<dbReference type="EMBL" id="CAXKWB010023618">
    <property type="protein sequence ID" value="CAL4125419.1"/>
    <property type="molecule type" value="Genomic_DNA"/>
</dbReference>
<keyword evidence="1" id="KW-0472">Membrane</keyword>
<reference evidence="2 3" key="1">
    <citation type="submission" date="2024-05" db="EMBL/GenBank/DDBJ databases">
        <authorList>
            <person name="Wallberg A."/>
        </authorList>
    </citation>
    <scope>NUCLEOTIDE SEQUENCE [LARGE SCALE GENOMIC DNA]</scope>
</reference>
<name>A0AAV2RM23_MEGNR</name>
<accession>A0AAV2RM23</accession>
<gene>
    <name evidence="2" type="ORF">MNOR_LOCUS25120</name>
</gene>
<dbReference type="AlphaFoldDB" id="A0AAV2RM23"/>
<evidence type="ECO:0000313" key="3">
    <source>
        <dbReference type="Proteomes" id="UP001497623"/>
    </source>
</evidence>
<dbReference type="InterPro" id="IPR038770">
    <property type="entry name" value="Na+/solute_symporter_sf"/>
</dbReference>
<dbReference type="Proteomes" id="UP001497623">
    <property type="component" value="Unassembled WGS sequence"/>
</dbReference>